<protein>
    <recommendedName>
        <fullName evidence="4">SGNH hydrolase-type esterase domain-containing protein</fullName>
    </recommendedName>
</protein>
<dbReference type="RefSeq" id="WP_241060144.1">
    <property type="nucleotide sequence ID" value="NZ_JAKWJU010000002.1"/>
</dbReference>
<feature type="compositionally biased region" description="Low complexity" evidence="1">
    <location>
        <begin position="44"/>
        <end position="61"/>
    </location>
</feature>
<evidence type="ECO:0000256" key="1">
    <source>
        <dbReference type="SAM" id="MobiDB-lite"/>
    </source>
</evidence>
<evidence type="ECO:0000313" key="3">
    <source>
        <dbReference type="Proteomes" id="UP001166784"/>
    </source>
</evidence>
<name>A0ABS9SZJ6_9ACTN</name>
<dbReference type="EMBL" id="JAKWJU010000002">
    <property type="protein sequence ID" value="MCH6161603.1"/>
    <property type="molecule type" value="Genomic_DNA"/>
</dbReference>
<feature type="compositionally biased region" description="Basic and acidic residues" evidence="1">
    <location>
        <begin position="769"/>
        <end position="782"/>
    </location>
</feature>
<evidence type="ECO:0000313" key="2">
    <source>
        <dbReference type="EMBL" id="MCH6161603.1"/>
    </source>
</evidence>
<sequence length="782" mass="82842">MENLPDARFMARADRLARLLSDERGARILAEMQKLALVTGRSGAGSTDTAGDAGADAGAESAARKREPFAVGPWEVADDGEGALRRREMPADEARTWADTGDVPAKGASRRVVVLGESSARGFLLDPVLTPASALHGRLELADPGAFQCVDLAQTGATLQQSDALIARLPRLRPDVVVLYAGNNWVLSQHTPAHLDLLATALQEGGYPGMRDCLLERIVTPAVRRLFRRLAGVTAAAGARVVVVVPQFNLSGWAPDPRFELPPLAPALLSRWRDLREEAEKAGHAGDHHAVLRCAEEMAALDHGTSSLPGWLSAKAAEALGDPEGTRRGYESARDAVCGLLTTHTPRITSALRRLMRDCAAEHDFATVDLDTVLRPESADPDPGPDPGSDSGSPLGSTAGAVSVRTREAARPGAALPDPRYFLDYCHLSDRGIELLAAAVADEILELPGGSTPPGPGASPQQRAVAALLAAVHNSFYGQPRERVAALVRVAAEGAPRETQALHELLGSDGPVWAHPAVGVLTRPENAARYLGPMLTRQAQRLGMWSLREVLDERYGLPDATHATHATDVTDVADVADVAEGAPQPDVRAVHATDPAVGRREPEAPGQPVSPGESAERLDLLAAVEQGLLDDCFRPPNHRPERGYFQCFAQTATLGFALSRPTGGTLTLVHRIPGAADPTAEVTLNGRHLGTLRAADGSWRSVSLDVPRSATVAGVNRVVIQWPHGGGDWQRRESADAAALTRNEFPQVLAAQGELSEVTFASAGNEAASPHDPDGMNDAEPR</sequence>
<feature type="region of interest" description="Disordered" evidence="1">
    <location>
        <begin position="41"/>
        <end position="66"/>
    </location>
</feature>
<feature type="region of interest" description="Disordered" evidence="1">
    <location>
        <begin position="371"/>
        <end position="411"/>
    </location>
</feature>
<dbReference type="SUPFAM" id="SSF52266">
    <property type="entry name" value="SGNH hydrolase"/>
    <property type="match status" value="1"/>
</dbReference>
<reference evidence="2" key="1">
    <citation type="submission" date="2022-03" db="EMBL/GenBank/DDBJ databases">
        <authorList>
            <person name="Santos J.D.N."/>
            <person name="Kallscheuer N."/>
            <person name="Jogler C."/>
            <person name="Lage O.M."/>
        </authorList>
    </citation>
    <scope>NUCLEOTIDE SEQUENCE</scope>
    <source>
        <strain evidence="2">M600PL45_2</strain>
    </source>
</reference>
<dbReference type="InterPro" id="IPR036514">
    <property type="entry name" value="SGNH_hydro_sf"/>
</dbReference>
<gene>
    <name evidence="2" type="ORF">MMA15_14730</name>
</gene>
<proteinExistence type="predicted"/>
<organism evidence="2 3">
    <name type="scientific">Streptomyces marispadix</name>
    <dbReference type="NCBI Taxonomy" id="2922868"/>
    <lineage>
        <taxon>Bacteria</taxon>
        <taxon>Bacillati</taxon>
        <taxon>Actinomycetota</taxon>
        <taxon>Actinomycetes</taxon>
        <taxon>Kitasatosporales</taxon>
        <taxon>Streptomycetaceae</taxon>
        <taxon>Streptomyces</taxon>
    </lineage>
</organism>
<feature type="region of interest" description="Disordered" evidence="1">
    <location>
        <begin position="593"/>
        <end position="613"/>
    </location>
</feature>
<keyword evidence="3" id="KW-1185">Reference proteome</keyword>
<evidence type="ECO:0008006" key="4">
    <source>
        <dbReference type="Google" id="ProtNLM"/>
    </source>
</evidence>
<comment type="caution">
    <text evidence="2">The sequence shown here is derived from an EMBL/GenBank/DDBJ whole genome shotgun (WGS) entry which is preliminary data.</text>
</comment>
<reference evidence="2" key="2">
    <citation type="journal article" date="2023" name="Int. J. Syst. Evol. Microbiol.">
        <title>Streptomyces marispadix sp. nov., isolated from marine beach sediment of the Northern Coast of Portugal.</title>
        <authorList>
            <person name="dos Santos J.D.N."/>
            <person name="Vitorino I.R."/>
            <person name="Kallscheuer N."/>
            <person name="Srivastava A."/>
            <person name="Krautwurst S."/>
            <person name="Marz M."/>
            <person name="Jogler C."/>
            <person name="Lobo Da Cunha A."/>
            <person name="Catita J."/>
            <person name="Goncalves H."/>
            <person name="Gonzalez I."/>
            <person name="Reyes F."/>
            <person name="Lage O.M."/>
        </authorList>
    </citation>
    <scope>NUCLEOTIDE SEQUENCE</scope>
    <source>
        <strain evidence="2">M600PL45_2</strain>
    </source>
</reference>
<dbReference type="Gene3D" id="3.40.50.1110">
    <property type="entry name" value="SGNH hydrolase"/>
    <property type="match status" value="1"/>
</dbReference>
<accession>A0ABS9SZJ6</accession>
<feature type="compositionally biased region" description="Low complexity" evidence="1">
    <location>
        <begin position="387"/>
        <end position="397"/>
    </location>
</feature>
<feature type="region of interest" description="Disordered" evidence="1">
    <location>
        <begin position="756"/>
        <end position="782"/>
    </location>
</feature>
<dbReference type="Proteomes" id="UP001166784">
    <property type="component" value="Unassembled WGS sequence"/>
</dbReference>